<dbReference type="PANTHER" id="PTHR28653">
    <property type="match status" value="1"/>
</dbReference>
<dbReference type="EMBL" id="JAZGQO010000015">
    <property type="protein sequence ID" value="KAK6169230.1"/>
    <property type="molecule type" value="Genomic_DNA"/>
</dbReference>
<gene>
    <name evidence="1" type="ORF">SNE40_020318</name>
</gene>
<dbReference type="InterPro" id="IPR027417">
    <property type="entry name" value="P-loop_NTPase"/>
</dbReference>
<name>A0AAN8IYG1_PATCE</name>
<dbReference type="Proteomes" id="UP001347796">
    <property type="component" value="Unassembled WGS sequence"/>
</dbReference>
<proteinExistence type="predicted"/>
<protein>
    <submittedName>
        <fullName evidence="1">Uncharacterized protein</fullName>
    </submittedName>
</protein>
<dbReference type="AlphaFoldDB" id="A0AAN8IYG1"/>
<evidence type="ECO:0000313" key="2">
    <source>
        <dbReference type="Proteomes" id="UP001347796"/>
    </source>
</evidence>
<accession>A0AAN8IYG1</accession>
<keyword evidence="2" id="KW-1185">Reference proteome</keyword>
<organism evidence="1 2">
    <name type="scientific">Patella caerulea</name>
    <name type="common">Rayed Mediterranean limpet</name>
    <dbReference type="NCBI Taxonomy" id="87958"/>
    <lineage>
        <taxon>Eukaryota</taxon>
        <taxon>Metazoa</taxon>
        <taxon>Spiralia</taxon>
        <taxon>Lophotrochozoa</taxon>
        <taxon>Mollusca</taxon>
        <taxon>Gastropoda</taxon>
        <taxon>Patellogastropoda</taxon>
        <taxon>Patelloidea</taxon>
        <taxon>Patellidae</taxon>
        <taxon>Patella</taxon>
    </lineage>
</organism>
<dbReference type="Gene3D" id="3.40.50.300">
    <property type="entry name" value="P-loop containing nucleotide triphosphate hydrolases"/>
    <property type="match status" value="1"/>
</dbReference>
<sequence>MSLLVRMLPIVSPWLQTDPVTNEFIQQKILTDERNMVLFGGQKTGKTSLLFQTALSFAGEELTVMFISPQPLAKLPLTVHGLLEPNAAILKSVKFVYHSTVKELIEFCASVHMKQYYPDVIILDDLEHYISQLKTEGIDHGMAKICALLIDAASFIKQHSESGKCRMLLCLSDKYKSLPSICKQFDFNTLYIQGADINQFDLIYKTQENKELTSSYILTDTDIRLNHIVLKSTT</sequence>
<dbReference type="GO" id="GO:0097196">
    <property type="term" value="C:Shu complex"/>
    <property type="evidence" value="ECO:0007669"/>
    <property type="project" value="TreeGrafter"/>
</dbReference>
<evidence type="ECO:0000313" key="1">
    <source>
        <dbReference type="EMBL" id="KAK6169230.1"/>
    </source>
</evidence>
<dbReference type="PANTHER" id="PTHR28653:SF1">
    <property type="entry name" value="ATPASE SWSAP1"/>
    <property type="match status" value="1"/>
</dbReference>
<dbReference type="SUPFAM" id="SSF52540">
    <property type="entry name" value="P-loop containing nucleoside triphosphate hydrolases"/>
    <property type="match status" value="1"/>
</dbReference>
<dbReference type="GO" id="GO:0003697">
    <property type="term" value="F:single-stranded DNA binding"/>
    <property type="evidence" value="ECO:0007669"/>
    <property type="project" value="TreeGrafter"/>
</dbReference>
<comment type="caution">
    <text evidence="1">The sequence shown here is derived from an EMBL/GenBank/DDBJ whole genome shotgun (WGS) entry which is preliminary data.</text>
</comment>
<dbReference type="GO" id="GO:0000724">
    <property type="term" value="P:double-strand break repair via homologous recombination"/>
    <property type="evidence" value="ECO:0007669"/>
    <property type="project" value="TreeGrafter"/>
</dbReference>
<reference evidence="1 2" key="1">
    <citation type="submission" date="2024-01" db="EMBL/GenBank/DDBJ databases">
        <title>The genome of the rayed Mediterranean limpet Patella caerulea (Linnaeus, 1758).</title>
        <authorList>
            <person name="Anh-Thu Weber A."/>
            <person name="Halstead-Nussloch G."/>
        </authorList>
    </citation>
    <scope>NUCLEOTIDE SEQUENCE [LARGE SCALE GENOMIC DNA]</scope>
    <source>
        <strain evidence="1">AATW-2023a</strain>
        <tissue evidence="1">Whole specimen</tissue>
    </source>
</reference>